<reference evidence="2 3" key="1">
    <citation type="submission" date="2012-07" db="EMBL/GenBank/DDBJ databases">
        <title>The Genome Sequence of Bergeyella zoohelcum ATCC 43767.</title>
        <authorList>
            <consortium name="The Broad Institute Genome Sequencing Platform"/>
            <person name="Earl A."/>
            <person name="Ward D."/>
            <person name="Feldgarden M."/>
            <person name="Gevers D."/>
            <person name="Huys G."/>
            <person name="Walker B."/>
            <person name="Young S.K."/>
            <person name="Zeng Q."/>
            <person name="Gargeya S."/>
            <person name="Fitzgerald M."/>
            <person name="Haas B."/>
            <person name="Abouelleil A."/>
            <person name="Alvarado L."/>
            <person name="Arachchi H.M."/>
            <person name="Berlin A.M."/>
            <person name="Chapman S.B."/>
            <person name="Goldberg J."/>
            <person name="Griggs A."/>
            <person name="Gujja S."/>
            <person name="Hansen M."/>
            <person name="Howarth C."/>
            <person name="Imamovic A."/>
            <person name="Larimer J."/>
            <person name="McCowen C."/>
            <person name="Montmayeur A."/>
            <person name="Murphy C."/>
            <person name="Neiman D."/>
            <person name="Pearson M."/>
            <person name="Priest M."/>
            <person name="Roberts A."/>
            <person name="Saif S."/>
            <person name="Shea T."/>
            <person name="Sisk P."/>
            <person name="Sykes S."/>
            <person name="Wortman J."/>
            <person name="Nusbaum C."/>
            <person name="Birren B."/>
        </authorList>
    </citation>
    <scope>NUCLEOTIDE SEQUENCE [LARGE SCALE GENOMIC DNA]</scope>
    <source>
        <strain evidence="2 3">ATCC 43767</strain>
    </source>
</reference>
<protein>
    <recommendedName>
        <fullName evidence="4">Holin</fullName>
    </recommendedName>
</protein>
<sequence>MILDILDKNYDKILLTLLIVSIAWLAVGLAIGIDLIFGVKKAKSLGECTTSEGFRRTVNKATYYYALMTFGVIFDVFDVVTPIFIPNKIATIPFFTIIVALGLVLNEAKSVREKAEDKVRRRSDQTFREVIKLIKERQDLMDNLLTHLKDEKNKTENH</sequence>
<dbReference type="Proteomes" id="UP000006085">
    <property type="component" value="Unassembled WGS sequence"/>
</dbReference>
<dbReference type="RefSeq" id="WP_002663432.1">
    <property type="nucleotide sequence ID" value="NZ_JH932293.1"/>
</dbReference>
<gene>
    <name evidence="2" type="ORF">HMPREF9699_01310</name>
</gene>
<name>K1LPB3_9FLAO</name>
<dbReference type="OrthoDB" id="1148930at2"/>
<dbReference type="STRING" id="883096.HMPREF9699_01310"/>
<dbReference type="EMBL" id="AGYA01000025">
    <property type="protein sequence ID" value="EKB56581.1"/>
    <property type="molecule type" value="Genomic_DNA"/>
</dbReference>
<keyword evidence="1" id="KW-0812">Transmembrane</keyword>
<organism evidence="2 3">
    <name type="scientific">Bergeyella zoohelcum ATCC 43767</name>
    <dbReference type="NCBI Taxonomy" id="883096"/>
    <lineage>
        <taxon>Bacteria</taxon>
        <taxon>Pseudomonadati</taxon>
        <taxon>Bacteroidota</taxon>
        <taxon>Flavobacteriia</taxon>
        <taxon>Flavobacteriales</taxon>
        <taxon>Weeksellaceae</taxon>
        <taxon>Bergeyella</taxon>
    </lineage>
</organism>
<comment type="caution">
    <text evidence="2">The sequence shown here is derived from an EMBL/GenBank/DDBJ whole genome shotgun (WGS) entry which is preliminary data.</text>
</comment>
<keyword evidence="1" id="KW-1133">Transmembrane helix</keyword>
<keyword evidence="3" id="KW-1185">Reference proteome</keyword>
<dbReference type="PATRIC" id="fig|883096.3.peg.1346"/>
<dbReference type="eggNOG" id="ENOG5032R2R">
    <property type="taxonomic scope" value="Bacteria"/>
</dbReference>
<feature type="transmembrane region" description="Helical" evidence="1">
    <location>
        <begin position="91"/>
        <end position="108"/>
    </location>
</feature>
<evidence type="ECO:0000313" key="2">
    <source>
        <dbReference type="EMBL" id="EKB56581.1"/>
    </source>
</evidence>
<evidence type="ECO:0000256" key="1">
    <source>
        <dbReference type="SAM" id="Phobius"/>
    </source>
</evidence>
<evidence type="ECO:0008006" key="4">
    <source>
        <dbReference type="Google" id="ProtNLM"/>
    </source>
</evidence>
<accession>K1LPB3</accession>
<dbReference type="AlphaFoldDB" id="K1LPB3"/>
<dbReference type="HOGENOM" id="CLU_140840_0_0_10"/>
<feature type="transmembrane region" description="Helical" evidence="1">
    <location>
        <begin position="13"/>
        <end position="37"/>
    </location>
</feature>
<feature type="transmembrane region" description="Helical" evidence="1">
    <location>
        <begin position="63"/>
        <end position="85"/>
    </location>
</feature>
<proteinExistence type="predicted"/>
<keyword evidence="1" id="KW-0472">Membrane</keyword>
<evidence type="ECO:0000313" key="3">
    <source>
        <dbReference type="Proteomes" id="UP000006085"/>
    </source>
</evidence>